<evidence type="ECO:0000313" key="1">
    <source>
        <dbReference type="EMBL" id="KAJ0183908.1"/>
    </source>
</evidence>
<organism evidence="1 2">
    <name type="scientific">Dendrolimus kikuchii</name>
    <dbReference type="NCBI Taxonomy" id="765133"/>
    <lineage>
        <taxon>Eukaryota</taxon>
        <taxon>Metazoa</taxon>
        <taxon>Ecdysozoa</taxon>
        <taxon>Arthropoda</taxon>
        <taxon>Hexapoda</taxon>
        <taxon>Insecta</taxon>
        <taxon>Pterygota</taxon>
        <taxon>Neoptera</taxon>
        <taxon>Endopterygota</taxon>
        <taxon>Lepidoptera</taxon>
        <taxon>Glossata</taxon>
        <taxon>Ditrysia</taxon>
        <taxon>Bombycoidea</taxon>
        <taxon>Lasiocampidae</taxon>
        <taxon>Dendrolimus</taxon>
    </lineage>
</organism>
<gene>
    <name evidence="1" type="ORF">K1T71_000331</name>
</gene>
<reference evidence="1 2" key="1">
    <citation type="journal article" date="2021" name="Front. Genet.">
        <title>Chromosome-Level Genome Assembly Reveals Significant Gene Expansion in the Toll and IMD Signaling Pathways of Dendrolimus kikuchii.</title>
        <authorList>
            <person name="Zhou J."/>
            <person name="Wu P."/>
            <person name="Xiong Z."/>
            <person name="Liu N."/>
            <person name="Zhao N."/>
            <person name="Ji M."/>
            <person name="Qiu Y."/>
            <person name="Yang B."/>
        </authorList>
    </citation>
    <scope>NUCLEOTIDE SEQUENCE [LARGE SCALE GENOMIC DNA]</scope>
    <source>
        <strain evidence="1">Ann1</strain>
    </source>
</reference>
<keyword evidence="2" id="KW-1185">Reference proteome</keyword>
<name>A0ACC1DIY0_9NEOP</name>
<proteinExistence type="predicted"/>
<comment type="caution">
    <text evidence="1">The sequence shown here is derived from an EMBL/GenBank/DDBJ whole genome shotgun (WGS) entry which is preliminary data.</text>
</comment>
<sequence length="250" mass="28234">MQPHYSVDHETRQNLFQADEETQSRTTEETPLLYRFPQTAVPLRSTATTLIVSVLLLILISGVIIGIYLLILQSDSENVLPPVEMPLQLVSKAQWDHVNQSQLLLSNHSPFKAGKLIIVHTESEQCSDTKSCTKLLRNMQANAAHNVLPYNFLISSNGQTYEALGWYKPSSMFPEISNALVLAFIGNFTDEEPTVAQKLEAKNFVAESISHRYLEPSFVLIGKSTKSIPKRLFWSMNNMPQWNNDLSDQI</sequence>
<dbReference type="EMBL" id="CM034387">
    <property type="protein sequence ID" value="KAJ0183908.1"/>
    <property type="molecule type" value="Genomic_DNA"/>
</dbReference>
<protein>
    <submittedName>
        <fullName evidence="1">Uncharacterized protein</fullName>
    </submittedName>
</protein>
<evidence type="ECO:0000313" key="2">
    <source>
        <dbReference type="Proteomes" id="UP000824533"/>
    </source>
</evidence>
<accession>A0ACC1DIY0</accession>
<dbReference type="Proteomes" id="UP000824533">
    <property type="component" value="Linkage Group LG01"/>
</dbReference>